<dbReference type="CDD" id="cd04301">
    <property type="entry name" value="NAT_SF"/>
    <property type="match status" value="1"/>
</dbReference>
<accession>K9YPT7</accession>
<dbReference type="Proteomes" id="UP000010483">
    <property type="component" value="Chromosome"/>
</dbReference>
<dbReference type="InterPro" id="IPR000182">
    <property type="entry name" value="GNAT_dom"/>
</dbReference>
<dbReference type="STRING" id="292563.Cyast_2466"/>
<organism evidence="2 3">
    <name type="scientific">Cyanobacterium stanieri (strain ATCC 29140 / PCC 7202)</name>
    <dbReference type="NCBI Taxonomy" id="292563"/>
    <lineage>
        <taxon>Bacteria</taxon>
        <taxon>Bacillati</taxon>
        <taxon>Cyanobacteriota</taxon>
        <taxon>Cyanophyceae</taxon>
        <taxon>Oscillatoriophycideae</taxon>
        <taxon>Chroococcales</taxon>
        <taxon>Geminocystaceae</taxon>
        <taxon>Cyanobacterium</taxon>
    </lineage>
</organism>
<dbReference type="Gene3D" id="3.40.630.30">
    <property type="match status" value="1"/>
</dbReference>
<dbReference type="SUPFAM" id="SSF55729">
    <property type="entry name" value="Acyl-CoA N-acyltransferases (Nat)"/>
    <property type="match status" value="1"/>
</dbReference>
<gene>
    <name evidence="2" type="ordered locus">Cyast_2466</name>
</gene>
<keyword evidence="3" id="KW-1185">Reference proteome</keyword>
<dbReference type="HOGENOM" id="CLU_105077_1_0_3"/>
<dbReference type="Pfam" id="PF13508">
    <property type="entry name" value="Acetyltransf_7"/>
    <property type="match status" value="1"/>
</dbReference>
<evidence type="ECO:0000313" key="3">
    <source>
        <dbReference type="Proteomes" id="UP000010483"/>
    </source>
</evidence>
<dbReference type="KEGG" id="csn:Cyast_2466"/>
<evidence type="ECO:0000259" key="1">
    <source>
        <dbReference type="PROSITE" id="PS51186"/>
    </source>
</evidence>
<dbReference type="GO" id="GO:0016747">
    <property type="term" value="F:acyltransferase activity, transferring groups other than amino-acyl groups"/>
    <property type="evidence" value="ECO:0007669"/>
    <property type="project" value="InterPro"/>
</dbReference>
<dbReference type="BioCyc" id="CSTA292563:G1353-2467-MONOMER"/>
<sequence>MFSCNYVTVTDISGNEFLEAIPKGSASQHALYEQSFPISEKIPCDVIKNKIERGIFQLWIQKDQEKIILMAILCPLPQTEFTLLGYLATSPEYRGKGMGKYFMIFIKEQLQKNNQWLLLEVENPLFPPEKELKQRRVNFYLRLGAKIIKDVPYLLPKLSERESPEMILMVYPDYKKDHLNPFLLEKLIVLVYQYFYDQIKHKNIPHLIKKIPQTIELSDTF</sequence>
<evidence type="ECO:0000313" key="2">
    <source>
        <dbReference type="EMBL" id="AFZ48410.1"/>
    </source>
</evidence>
<dbReference type="PROSITE" id="PS51186">
    <property type="entry name" value="GNAT"/>
    <property type="match status" value="1"/>
</dbReference>
<dbReference type="eggNOG" id="COG3153">
    <property type="taxonomic scope" value="Bacteria"/>
</dbReference>
<name>K9YPT7_CYASC</name>
<dbReference type="AlphaFoldDB" id="K9YPT7"/>
<protein>
    <recommendedName>
        <fullName evidence="1">N-acetyltransferase domain-containing protein</fullName>
    </recommendedName>
</protein>
<reference evidence="3" key="1">
    <citation type="journal article" date="2013" name="Proc. Natl. Acad. Sci. U.S.A.">
        <title>Improving the coverage of the cyanobacterial phylum using diversity-driven genome sequencing.</title>
        <authorList>
            <person name="Shih P.M."/>
            <person name="Wu D."/>
            <person name="Latifi A."/>
            <person name="Axen S.D."/>
            <person name="Fewer D.P."/>
            <person name="Talla E."/>
            <person name="Calteau A."/>
            <person name="Cai F."/>
            <person name="Tandeau de Marsac N."/>
            <person name="Rippka R."/>
            <person name="Herdman M."/>
            <person name="Sivonen K."/>
            <person name="Coursin T."/>
            <person name="Laurent T."/>
            <person name="Goodwin L."/>
            <person name="Nolan M."/>
            <person name="Davenport K.W."/>
            <person name="Han C.S."/>
            <person name="Rubin E.M."/>
            <person name="Eisen J.A."/>
            <person name="Woyke T."/>
            <person name="Gugger M."/>
            <person name="Kerfeld C.A."/>
        </authorList>
    </citation>
    <scope>NUCLEOTIDE SEQUENCE [LARGE SCALE GENOMIC DNA]</scope>
    <source>
        <strain evidence="3">ATCC 29140 / PCC 7202</strain>
    </source>
</reference>
<feature type="domain" description="N-acetyltransferase" evidence="1">
    <location>
        <begin position="15"/>
        <end position="174"/>
    </location>
</feature>
<dbReference type="EMBL" id="CP003940">
    <property type="protein sequence ID" value="AFZ48410.1"/>
    <property type="molecule type" value="Genomic_DNA"/>
</dbReference>
<dbReference type="InterPro" id="IPR016181">
    <property type="entry name" value="Acyl_CoA_acyltransferase"/>
</dbReference>
<proteinExistence type="predicted"/>